<evidence type="ECO:0000256" key="2">
    <source>
        <dbReference type="ARBA" id="ARBA00022692"/>
    </source>
</evidence>
<feature type="transmembrane region" description="Helical" evidence="5">
    <location>
        <begin position="81"/>
        <end position="103"/>
    </location>
</feature>
<dbReference type="AlphaFoldDB" id="A0A815EP99"/>
<feature type="domain" description="G-protein coupled receptors family 1 profile" evidence="7">
    <location>
        <begin position="1"/>
        <end position="232"/>
    </location>
</feature>
<dbReference type="EMBL" id="CAJNOH010002839">
    <property type="protein sequence ID" value="CAF1312664.1"/>
    <property type="molecule type" value="Genomic_DNA"/>
</dbReference>
<feature type="transmembrane region" description="Helical" evidence="5">
    <location>
        <begin position="42"/>
        <end position="61"/>
    </location>
</feature>
<dbReference type="EMBL" id="CAJNOL010004102">
    <property type="protein sequence ID" value="CAF1581032.1"/>
    <property type="molecule type" value="Genomic_DNA"/>
</dbReference>
<feature type="transmembrane region" description="Helical" evidence="5">
    <location>
        <begin position="174"/>
        <end position="198"/>
    </location>
</feature>
<gene>
    <name evidence="9" type="ORF">JXQ802_LOCUS46223</name>
    <name evidence="8" type="ORF">PYM288_LOCUS30496</name>
</gene>
<comment type="subcellular location">
    <subcellularLocation>
        <location evidence="1">Membrane</location>
    </subcellularLocation>
</comment>
<evidence type="ECO:0000313" key="11">
    <source>
        <dbReference type="Proteomes" id="UP000663870"/>
    </source>
</evidence>
<comment type="caution">
    <text evidence="8">The sequence shown here is derived from an EMBL/GenBank/DDBJ whole genome shotgun (WGS) entry which is preliminary data.</text>
</comment>
<keyword evidence="11" id="KW-1185">Reference proteome</keyword>
<proteinExistence type="predicted"/>
<keyword evidence="3 5" id="KW-1133">Transmembrane helix</keyword>
<dbReference type="CDD" id="cd00637">
    <property type="entry name" value="7tm_classA_rhodopsin-like"/>
    <property type="match status" value="1"/>
</dbReference>
<evidence type="ECO:0000313" key="10">
    <source>
        <dbReference type="Proteomes" id="UP000663854"/>
    </source>
</evidence>
<feature type="transmembrane region" description="Helical" evidence="5">
    <location>
        <begin position="123"/>
        <end position="144"/>
    </location>
</feature>
<dbReference type="GO" id="GO:0016020">
    <property type="term" value="C:membrane"/>
    <property type="evidence" value="ECO:0007669"/>
    <property type="project" value="UniProtKB-SubCell"/>
</dbReference>
<sequence length="255" mass="29958">MYLNVFIFALFTLDMFISMIKGHIKPYAPELHNNTLWCRLKIYLSTIALISALYSNTLQALHRLFKIVYYKHPFLFRNLHLYIFGIFIQVFLSASLQLPILLLGDYDYEDYHCQVYLTNWRGIARGASLVWLPPVLLTIVIYAYTMRYIRCHVSTFTLLQKKRIDRDFTVIRRILWLIIFIVLFGIPACSTTIVYYIFGYVGWWANHLTWLTFILSFNGMSIVHTYYAPHIRALLSGTRNQITFTAEAAILPINT</sequence>
<evidence type="ECO:0000256" key="5">
    <source>
        <dbReference type="SAM" id="Phobius"/>
    </source>
</evidence>
<organism evidence="8 10">
    <name type="scientific">Rotaria sordida</name>
    <dbReference type="NCBI Taxonomy" id="392033"/>
    <lineage>
        <taxon>Eukaryota</taxon>
        <taxon>Metazoa</taxon>
        <taxon>Spiralia</taxon>
        <taxon>Gnathifera</taxon>
        <taxon>Rotifera</taxon>
        <taxon>Eurotatoria</taxon>
        <taxon>Bdelloidea</taxon>
        <taxon>Philodinida</taxon>
        <taxon>Philodinidae</taxon>
        <taxon>Rotaria</taxon>
    </lineage>
</organism>
<accession>A0A815EP99</accession>
<dbReference type="Gene3D" id="1.20.1070.10">
    <property type="entry name" value="Rhodopsin 7-helix transmembrane proteins"/>
    <property type="match status" value="1"/>
</dbReference>
<feature type="signal peptide" evidence="6">
    <location>
        <begin position="1"/>
        <end position="22"/>
    </location>
</feature>
<evidence type="ECO:0000313" key="8">
    <source>
        <dbReference type="EMBL" id="CAF1312664.1"/>
    </source>
</evidence>
<dbReference type="Proteomes" id="UP000663854">
    <property type="component" value="Unassembled WGS sequence"/>
</dbReference>
<dbReference type="Proteomes" id="UP000663870">
    <property type="component" value="Unassembled WGS sequence"/>
</dbReference>
<evidence type="ECO:0000256" key="3">
    <source>
        <dbReference type="ARBA" id="ARBA00022989"/>
    </source>
</evidence>
<evidence type="ECO:0000256" key="6">
    <source>
        <dbReference type="SAM" id="SignalP"/>
    </source>
</evidence>
<evidence type="ECO:0000256" key="1">
    <source>
        <dbReference type="ARBA" id="ARBA00004370"/>
    </source>
</evidence>
<evidence type="ECO:0000313" key="9">
    <source>
        <dbReference type="EMBL" id="CAF1581032.1"/>
    </source>
</evidence>
<evidence type="ECO:0000256" key="4">
    <source>
        <dbReference type="ARBA" id="ARBA00023136"/>
    </source>
</evidence>
<keyword evidence="4 5" id="KW-0472">Membrane</keyword>
<evidence type="ECO:0000259" key="7">
    <source>
        <dbReference type="PROSITE" id="PS50262"/>
    </source>
</evidence>
<name>A0A815EP99_9BILA</name>
<keyword evidence="2 5" id="KW-0812">Transmembrane</keyword>
<feature type="chain" id="PRO_5035604890" description="G-protein coupled receptors family 1 profile domain-containing protein" evidence="6">
    <location>
        <begin position="23"/>
        <end position="255"/>
    </location>
</feature>
<feature type="transmembrane region" description="Helical" evidence="5">
    <location>
        <begin position="210"/>
        <end position="229"/>
    </location>
</feature>
<protein>
    <recommendedName>
        <fullName evidence="7">G-protein coupled receptors family 1 profile domain-containing protein</fullName>
    </recommendedName>
</protein>
<dbReference type="SUPFAM" id="SSF81321">
    <property type="entry name" value="Family A G protein-coupled receptor-like"/>
    <property type="match status" value="1"/>
</dbReference>
<keyword evidence="6" id="KW-0732">Signal</keyword>
<dbReference type="PROSITE" id="PS50262">
    <property type="entry name" value="G_PROTEIN_RECEP_F1_2"/>
    <property type="match status" value="1"/>
</dbReference>
<dbReference type="InterPro" id="IPR017452">
    <property type="entry name" value="GPCR_Rhodpsn_7TM"/>
</dbReference>
<reference evidence="8" key="1">
    <citation type="submission" date="2021-02" db="EMBL/GenBank/DDBJ databases">
        <authorList>
            <person name="Nowell W R."/>
        </authorList>
    </citation>
    <scope>NUCLEOTIDE SEQUENCE</scope>
</reference>